<dbReference type="NCBIfam" id="TIGR04131">
    <property type="entry name" value="Bac_Flav_CTERM"/>
    <property type="match status" value="1"/>
</dbReference>
<accession>A0A7L5E3T4</accession>
<sequence>MRFITICSFLLLLLSLSVKAQCPPNIGFEKGSYVGWQCYSGTVSQDTRQLNIAVSPTAPTPDRHTIIDKTSTQLDPYGLFPVVCPNGSQHSVKLGNEIPSRKADRITYTYTIPPGSSYTLLFYYAVVLQNPSNHGDLEQPRFTAKVYDVTDSTYVNCPSFNFSQSSSIPGFKLSSTSSAGQTNSSVYYKDWSATTINLVGYAGKTIQLEFTVNDCTRGQHFGYAYLDLDENCGSAITGNTYCLGQSAVTLRAPAGFSNYTWYNGNKSKQLGQGQTLTLSPPPPDLSTYAVKIDPFAGVGCQDTLYTTVHRITTTFKLNVPEKIYGCPGSAVDLTAPEVTAGSSLGTIFSYYNDFNETSFLYRPNEITTPGTYYIKGQNTEGCESIMPIQVVIDTPQIKVNNDNSTTYPNTIDLSRTYTHRAGYTYTYYSDATASKAVENYWSINKSGTYYIKATTGNNCYIIAPVNVTINPPPPYIIKAPNTFTPNGDGRNERFSLNFEGYVTFGNLRIYNREGQLVFSSRTIADYWDGTYAGKELPVGVYYWVFDGYDSYSKAPIKRTDYITLLR</sequence>
<dbReference type="Pfam" id="PF13585">
    <property type="entry name" value="CHU_C"/>
    <property type="match status" value="1"/>
</dbReference>
<gene>
    <name evidence="2" type="ORF">HH214_19980</name>
</gene>
<name>A0A7L5E3T4_9SPHI</name>
<feature type="chain" id="PRO_5029779340" evidence="1">
    <location>
        <begin position="21"/>
        <end position="566"/>
    </location>
</feature>
<evidence type="ECO:0000256" key="1">
    <source>
        <dbReference type="SAM" id="SignalP"/>
    </source>
</evidence>
<dbReference type="EMBL" id="CP051682">
    <property type="protein sequence ID" value="QJD97992.1"/>
    <property type="molecule type" value="Genomic_DNA"/>
</dbReference>
<evidence type="ECO:0000313" key="2">
    <source>
        <dbReference type="EMBL" id="QJD97992.1"/>
    </source>
</evidence>
<protein>
    <submittedName>
        <fullName evidence="2">Gliding motility-associated C-terminal domain-containing protein</fullName>
    </submittedName>
</protein>
<proteinExistence type="predicted"/>
<dbReference type="KEGG" id="mrob:HH214_19980"/>
<organism evidence="2 3">
    <name type="scientific">Mucilaginibacter robiniae</name>
    <dbReference type="NCBI Taxonomy" id="2728022"/>
    <lineage>
        <taxon>Bacteria</taxon>
        <taxon>Pseudomonadati</taxon>
        <taxon>Bacteroidota</taxon>
        <taxon>Sphingobacteriia</taxon>
        <taxon>Sphingobacteriales</taxon>
        <taxon>Sphingobacteriaceae</taxon>
        <taxon>Mucilaginibacter</taxon>
    </lineage>
</organism>
<dbReference type="AlphaFoldDB" id="A0A7L5E3T4"/>
<evidence type="ECO:0000313" key="3">
    <source>
        <dbReference type="Proteomes" id="UP000503278"/>
    </source>
</evidence>
<reference evidence="2 3" key="1">
    <citation type="submission" date="2020-04" db="EMBL/GenBank/DDBJ databases">
        <title>Genome sequencing of novel species.</title>
        <authorList>
            <person name="Heo J."/>
            <person name="Kim S.-J."/>
            <person name="Kim J.-S."/>
            <person name="Hong S.-B."/>
            <person name="Kwon S.-W."/>
        </authorList>
    </citation>
    <scope>NUCLEOTIDE SEQUENCE [LARGE SCALE GENOMIC DNA]</scope>
    <source>
        <strain evidence="2 3">F39-2</strain>
    </source>
</reference>
<dbReference type="RefSeq" id="WP_169610660.1">
    <property type="nucleotide sequence ID" value="NZ_CP051682.1"/>
</dbReference>
<dbReference type="Proteomes" id="UP000503278">
    <property type="component" value="Chromosome"/>
</dbReference>
<dbReference type="InterPro" id="IPR026341">
    <property type="entry name" value="T9SS_type_B"/>
</dbReference>
<keyword evidence="1" id="KW-0732">Signal</keyword>
<keyword evidence="3" id="KW-1185">Reference proteome</keyword>
<feature type="signal peptide" evidence="1">
    <location>
        <begin position="1"/>
        <end position="20"/>
    </location>
</feature>